<feature type="chain" id="PRO_5043454540" description="LGFP repeat-containing protein" evidence="2">
    <location>
        <begin position="33"/>
        <end position="774"/>
    </location>
</feature>
<dbReference type="GeneID" id="97422183"/>
<dbReference type="PROSITE" id="PS51318">
    <property type="entry name" value="TAT"/>
    <property type="match status" value="1"/>
</dbReference>
<reference evidence="3" key="1">
    <citation type="submission" date="2023-07" db="EMBL/GenBank/DDBJ databases">
        <title>Sorghum-associated microbial communities from plants grown in Nebraska, USA.</title>
        <authorList>
            <person name="Schachtman D."/>
        </authorList>
    </citation>
    <scope>NUCLEOTIDE SEQUENCE</scope>
    <source>
        <strain evidence="3">BE261</strain>
    </source>
</reference>
<evidence type="ECO:0000256" key="2">
    <source>
        <dbReference type="SAM" id="SignalP"/>
    </source>
</evidence>
<keyword evidence="2" id="KW-0732">Signal</keyword>
<gene>
    <name evidence="3" type="ORF">J2X12_000102</name>
</gene>
<protein>
    <recommendedName>
        <fullName evidence="5">LGFP repeat-containing protein</fullName>
    </recommendedName>
</protein>
<dbReference type="EMBL" id="JAVDWN010000001">
    <property type="protein sequence ID" value="MDR7162101.1"/>
    <property type="molecule type" value="Genomic_DNA"/>
</dbReference>
<evidence type="ECO:0000256" key="1">
    <source>
        <dbReference type="SAM" id="MobiDB-lite"/>
    </source>
</evidence>
<organism evidence="3 4">
    <name type="scientific">Pseudarthrobacter oxydans</name>
    <name type="common">Arthrobacter oxydans</name>
    <dbReference type="NCBI Taxonomy" id="1671"/>
    <lineage>
        <taxon>Bacteria</taxon>
        <taxon>Bacillati</taxon>
        <taxon>Actinomycetota</taxon>
        <taxon>Actinomycetes</taxon>
        <taxon>Micrococcales</taxon>
        <taxon>Micrococcaceae</taxon>
        <taxon>Pseudarthrobacter</taxon>
    </lineage>
</organism>
<dbReference type="InterPro" id="IPR006311">
    <property type="entry name" value="TAT_signal"/>
</dbReference>
<proteinExistence type="predicted"/>
<comment type="caution">
    <text evidence="3">The sequence shown here is derived from an EMBL/GenBank/DDBJ whole genome shotgun (WGS) entry which is preliminary data.</text>
</comment>
<dbReference type="RefSeq" id="WP_310111033.1">
    <property type="nucleotide sequence ID" value="NZ_JAVDTN010000005.1"/>
</dbReference>
<evidence type="ECO:0008006" key="5">
    <source>
        <dbReference type="Google" id="ProtNLM"/>
    </source>
</evidence>
<feature type="signal peptide" evidence="2">
    <location>
        <begin position="1"/>
        <end position="32"/>
    </location>
</feature>
<name>A0AAW8N5S8_PSEOX</name>
<feature type="region of interest" description="Disordered" evidence="1">
    <location>
        <begin position="31"/>
        <end position="64"/>
    </location>
</feature>
<evidence type="ECO:0000313" key="3">
    <source>
        <dbReference type="EMBL" id="MDR7162101.1"/>
    </source>
</evidence>
<dbReference type="Proteomes" id="UP001262032">
    <property type="component" value="Unassembled WGS sequence"/>
</dbReference>
<sequence>MKKSIRRALGQGLATALVLAGLGAAIGGPAGATVPPPPPPAPIHGTAGFSYTGVGNPPTADKPQSKLWWNDGSWWADMWTSGRWSIHKLDRAAKQWADTGVEVDDRASTSADTLWDGTHLYIAHHVVTISTEGGPKASRPDSPAELYRYSYADGEYTLDSGFPTEITRNSSESMTIDKDSTGKIWATWTQVSGVTTGGYTSTVMVNSSAAGGTSWGTPQALSGENAPVAPDDISSIVAFGNNKIGVLWSDHITGSVWWATRTDGQSDDSWKVQSAVRGPNQADDHLNIKSLQADDSGRVFAAVKTSFDMNSTAKNSDPQLQLLVFKPATAAFDKYTISTIGDCHTRPQIVLDPENNKIHAFQSGPATTVTGCPYSGVSGAIYQKTASLDNPVFPPGRGTPVIQDGTPSVNNVTTTKQTVTPESGVVVLASDNEEGRYWFADFGGTTEEEPYTVQGPIGEKYAEVSDLVGLPIANEVTGQRFGGSYQQFERGIIAYLPDTGAFAVANGINTVWNSIGAHNSDLGYPTSDEYSPMAGGVMQDFQFGKISWNAATGSRITKGGIGATWDDAGGPLSGLGYPTTDEYSPMAGGVMQGFQYGKISWTAATGARITKGGIGATWDKVGGPLSGLGYPTTDEYATANGGVTQAFQYGQIVWSPSTGARFIKGGIGQTWINAGGPNSGLGYPTSDEVSGLVRGGAKQYFQGGEIVWSPAAGARIVTGGIRTAWVGQGSEGGRLGYPTTNEYAASGGGRAQDYQGGRIIWRSGSVSIQYASIA</sequence>
<dbReference type="Pfam" id="PF08310">
    <property type="entry name" value="LGFP"/>
    <property type="match status" value="6"/>
</dbReference>
<dbReference type="AlphaFoldDB" id="A0AAW8N5S8"/>
<evidence type="ECO:0000313" key="4">
    <source>
        <dbReference type="Proteomes" id="UP001262032"/>
    </source>
</evidence>
<accession>A0AAW8N5S8</accession>
<dbReference type="InterPro" id="IPR013207">
    <property type="entry name" value="LGFP"/>
</dbReference>